<evidence type="ECO:0000313" key="3">
    <source>
        <dbReference type="Proteomes" id="UP000610456"/>
    </source>
</evidence>
<keyword evidence="1" id="KW-0812">Transmembrane</keyword>
<protein>
    <submittedName>
        <fullName evidence="2">Sulfite reductase</fullName>
    </submittedName>
</protein>
<gene>
    <name evidence="2" type="ORF">GCM10007103_28440</name>
</gene>
<comment type="caution">
    <text evidence="2">The sequence shown here is derived from an EMBL/GenBank/DDBJ whole genome shotgun (WGS) entry which is preliminary data.</text>
</comment>
<reference evidence="2" key="1">
    <citation type="journal article" date="2014" name="Int. J. Syst. Evol. Microbiol.">
        <title>Complete genome sequence of Corynebacterium casei LMG S-19264T (=DSM 44701T), isolated from a smear-ripened cheese.</title>
        <authorList>
            <consortium name="US DOE Joint Genome Institute (JGI-PGF)"/>
            <person name="Walter F."/>
            <person name="Albersmeier A."/>
            <person name="Kalinowski J."/>
            <person name="Ruckert C."/>
        </authorList>
    </citation>
    <scope>NUCLEOTIDE SEQUENCE</scope>
    <source>
        <strain evidence="2">KCTC 12719</strain>
    </source>
</reference>
<keyword evidence="3" id="KW-1185">Reference proteome</keyword>
<keyword evidence="1" id="KW-1133">Transmembrane helix</keyword>
<feature type="transmembrane region" description="Helical" evidence="1">
    <location>
        <begin position="201"/>
        <end position="222"/>
    </location>
</feature>
<evidence type="ECO:0000256" key="1">
    <source>
        <dbReference type="SAM" id="Phobius"/>
    </source>
</evidence>
<keyword evidence="1" id="KW-0472">Membrane</keyword>
<dbReference type="PANTHER" id="PTHR34219">
    <property type="entry name" value="IRON-REGULATED INNER MEMBRANE PROTEIN-RELATED"/>
    <property type="match status" value="1"/>
</dbReference>
<feature type="transmembrane region" description="Helical" evidence="1">
    <location>
        <begin position="149"/>
        <end position="169"/>
    </location>
</feature>
<dbReference type="InterPro" id="IPR005625">
    <property type="entry name" value="PepSY-ass_TM"/>
</dbReference>
<dbReference type="RefSeq" id="WP_189605449.1">
    <property type="nucleotide sequence ID" value="NZ_BMXB01000014.1"/>
</dbReference>
<organism evidence="2 3">
    <name type="scientific">Salinimicrobium marinum</name>
    <dbReference type="NCBI Taxonomy" id="680283"/>
    <lineage>
        <taxon>Bacteria</taxon>
        <taxon>Pseudomonadati</taxon>
        <taxon>Bacteroidota</taxon>
        <taxon>Flavobacteriia</taxon>
        <taxon>Flavobacteriales</taxon>
        <taxon>Flavobacteriaceae</taxon>
        <taxon>Salinimicrobium</taxon>
    </lineage>
</organism>
<dbReference type="AlphaFoldDB" id="A0A918SKI3"/>
<dbReference type="Proteomes" id="UP000610456">
    <property type="component" value="Unassembled WGS sequence"/>
</dbReference>
<sequence>MKKKKSYGIRKFINDIHLWLGIGSGIIIFIICLTGTILVFDTEIKALFAEDVPLEDTEQPVKSLDELASTISAEGLGELNSLTISEKSGSFYEARIKTSPEDRRGTTFLLNPHTAEVFSAPPSSADDFMFSMFRLHRWLLVDTNIGRPIVGVATIIFLLLSISGLVLWFPKKMKWRNFKPGFKIKTKANWKRINHDLHNTLGFYSLLLIIVMGLTGLCWSFEGYREIAGNVIGAEIFNRGGGATYEQLNLEAGQEVSLEEVYAITNRELSYTGKTSISFPNERNPVYSVRKYNDASFSPVIADQLVINKAGTVEDREIYRDKPLNVQVASLIKPLHVGDIFGTFSKILYFIACLIATSLPVTGTIIWINKLRKKSRRKKEKKYTKAAA</sequence>
<dbReference type="EMBL" id="BMXB01000014">
    <property type="protein sequence ID" value="GHA45666.1"/>
    <property type="molecule type" value="Genomic_DNA"/>
</dbReference>
<dbReference type="PANTHER" id="PTHR34219:SF3">
    <property type="entry name" value="BLL7967 PROTEIN"/>
    <property type="match status" value="1"/>
</dbReference>
<feature type="transmembrane region" description="Helical" evidence="1">
    <location>
        <begin position="347"/>
        <end position="368"/>
    </location>
</feature>
<dbReference type="Pfam" id="PF03929">
    <property type="entry name" value="PepSY_TM"/>
    <property type="match status" value="1"/>
</dbReference>
<accession>A0A918SKI3</accession>
<proteinExistence type="predicted"/>
<feature type="transmembrane region" description="Helical" evidence="1">
    <location>
        <begin position="12"/>
        <end position="40"/>
    </location>
</feature>
<reference evidence="2" key="2">
    <citation type="submission" date="2020-09" db="EMBL/GenBank/DDBJ databases">
        <authorList>
            <person name="Sun Q."/>
            <person name="Kim S."/>
        </authorList>
    </citation>
    <scope>NUCLEOTIDE SEQUENCE</scope>
    <source>
        <strain evidence="2">KCTC 12719</strain>
    </source>
</reference>
<name>A0A918SKI3_9FLAO</name>
<evidence type="ECO:0000313" key="2">
    <source>
        <dbReference type="EMBL" id="GHA45666.1"/>
    </source>
</evidence>